<evidence type="ECO:0000313" key="2">
    <source>
        <dbReference type="Proteomes" id="UP000177069"/>
    </source>
</evidence>
<accession>A0A1F5G069</accession>
<reference evidence="1 2" key="1">
    <citation type="journal article" date="2016" name="Nat. Commun.">
        <title>Thousands of microbial genomes shed light on interconnected biogeochemical processes in an aquifer system.</title>
        <authorList>
            <person name="Anantharaman K."/>
            <person name="Brown C.T."/>
            <person name="Hug L.A."/>
            <person name="Sharon I."/>
            <person name="Castelle C.J."/>
            <person name="Probst A.J."/>
            <person name="Thomas B.C."/>
            <person name="Singh A."/>
            <person name="Wilkins M.J."/>
            <person name="Karaoz U."/>
            <person name="Brodie E.L."/>
            <person name="Williams K.H."/>
            <person name="Hubbard S.S."/>
            <person name="Banfield J.F."/>
        </authorList>
    </citation>
    <scope>NUCLEOTIDE SEQUENCE [LARGE SCALE GENOMIC DNA]</scope>
</reference>
<dbReference type="Proteomes" id="UP000177069">
    <property type="component" value="Unassembled WGS sequence"/>
</dbReference>
<evidence type="ECO:0008006" key="3">
    <source>
        <dbReference type="Google" id="ProtNLM"/>
    </source>
</evidence>
<gene>
    <name evidence="1" type="ORF">A2696_01240</name>
</gene>
<comment type="caution">
    <text evidence="1">The sequence shown here is derived from an EMBL/GenBank/DDBJ whole genome shotgun (WGS) entry which is preliminary data.</text>
</comment>
<dbReference type="EMBL" id="MFBA01000032">
    <property type="protein sequence ID" value="OGD85258.1"/>
    <property type="molecule type" value="Genomic_DNA"/>
</dbReference>
<dbReference type="AlphaFoldDB" id="A0A1F5G069"/>
<protein>
    <recommendedName>
        <fullName evidence="3">DUF3175 domain-containing protein</fullName>
    </recommendedName>
</protein>
<sequence>MPIKKKYWSQKVTNTSFALDLEENVFTWDDPKKIALSLKRSAELSTRRKTTPFMSAMSMLNFYINRAGKNLKPERKKVLEKTKVELRRLFNR</sequence>
<evidence type="ECO:0000313" key="1">
    <source>
        <dbReference type="EMBL" id="OGD85258.1"/>
    </source>
</evidence>
<dbReference type="Pfam" id="PF11373">
    <property type="entry name" value="DUF3175"/>
    <property type="match status" value="1"/>
</dbReference>
<name>A0A1F5G069_9BACT</name>
<proteinExistence type="predicted"/>
<dbReference type="InterPro" id="IPR021513">
    <property type="entry name" value="Phage_RSL1_Orf186"/>
</dbReference>
<organism evidence="1 2">
    <name type="scientific">Candidatus Curtissbacteria bacterium RIFCSPHIGHO2_01_FULL_41_13</name>
    <dbReference type="NCBI Taxonomy" id="1797745"/>
    <lineage>
        <taxon>Bacteria</taxon>
        <taxon>Candidatus Curtissiibacteriota</taxon>
    </lineage>
</organism>